<proteinExistence type="predicted"/>
<evidence type="ECO:0000313" key="2">
    <source>
        <dbReference type="Proteomes" id="UP001164020"/>
    </source>
</evidence>
<evidence type="ECO:0000313" key="1">
    <source>
        <dbReference type="EMBL" id="WAP69057.1"/>
    </source>
</evidence>
<sequence length="174" mass="19219">MGKPIVVCLYDLTGVGVEPWIEAGCEAVLVDIQHPVGETREGSIIKIGADIHKGWTIPTWVKKRAVFAMCWTPCDNTAVSGARWFKGKGLRKLAWSIDCCATGAEVINELDVPGFIENPVSTLATYWRKPDYKFHPHHYTGYAANDNYTKQTCVWAFGDFRMPTSNPLLGLGGS</sequence>
<gene>
    <name evidence="1" type="ORF">OH818_01600</name>
</gene>
<reference evidence="1" key="1">
    <citation type="submission" date="2022-12" db="EMBL/GenBank/DDBJ databases">
        <title>Jiella pelagia sp. nov., isolated from phosphonate enriched culture of Northwest Pacific surface seawater.</title>
        <authorList>
            <person name="Shin D.Y."/>
            <person name="Hwang C.Y."/>
        </authorList>
    </citation>
    <scope>NUCLEOTIDE SEQUENCE</scope>
    <source>
        <strain evidence="1">HL-NP1</strain>
    </source>
</reference>
<name>A0ABY7BZZ5_9HYPH</name>
<dbReference type="Proteomes" id="UP001164020">
    <property type="component" value="Chromosome"/>
</dbReference>
<keyword evidence="2" id="KW-1185">Reference proteome</keyword>
<dbReference type="RefSeq" id="WP_268881494.1">
    <property type="nucleotide sequence ID" value="NZ_CP114029.1"/>
</dbReference>
<organism evidence="1 2">
    <name type="scientific">Jiella pelagia</name>
    <dbReference type="NCBI Taxonomy" id="2986949"/>
    <lineage>
        <taxon>Bacteria</taxon>
        <taxon>Pseudomonadati</taxon>
        <taxon>Pseudomonadota</taxon>
        <taxon>Alphaproteobacteria</taxon>
        <taxon>Hyphomicrobiales</taxon>
        <taxon>Aurantimonadaceae</taxon>
        <taxon>Jiella</taxon>
    </lineage>
</organism>
<accession>A0ABY7BZZ5</accession>
<protein>
    <submittedName>
        <fullName evidence="1">Uncharacterized protein</fullName>
    </submittedName>
</protein>
<dbReference type="EMBL" id="CP114029">
    <property type="protein sequence ID" value="WAP69057.1"/>
    <property type="molecule type" value="Genomic_DNA"/>
</dbReference>